<dbReference type="InParanoid" id="A0A1D5RM53"/>
<dbReference type="RefSeq" id="NP_001406537.1">
    <property type="nucleotide sequence ID" value="NM_001419608.1"/>
</dbReference>
<dbReference type="ExpressionAtlas" id="A0A1D5RM53">
    <property type="expression patterns" value="baseline and differential"/>
</dbReference>
<feature type="region of interest" description="Disordered" evidence="1">
    <location>
        <begin position="1"/>
        <end position="27"/>
    </location>
</feature>
<dbReference type="CTD" id="381922"/>
<evidence type="ECO:0000313" key="4">
    <source>
        <dbReference type="Proteomes" id="UP000000589"/>
    </source>
</evidence>
<dbReference type="RefSeq" id="XP_030098586.1">
    <property type="nucleotide sequence ID" value="XM_030242726.2"/>
</dbReference>
<gene>
    <name evidence="2 3" type="primary">Cdiptos</name>
    <name evidence="3" type="synonym">D830044I16Rik</name>
</gene>
<protein>
    <submittedName>
        <fullName evidence="2">CDIP transferase, opposite strand</fullName>
    </submittedName>
</protein>
<dbReference type="RNAct" id="A0A1D5RM53">
    <property type="molecule type" value="protein"/>
</dbReference>
<evidence type="ECO:0000256" key="1">
    <source>
        <dbReference type="SAM" id="MobiDB-lite"/>
    </source>
</evidence>
<dbReference type="ProteomicsDB" id="307923"/>
<dbReference type="Proteomes" id="UP000000589">
    <property type="component" value="Chromosome 7"/>
</dbReference>
<accession>A0A1D5RM53</accession>
<proteinExistence type="evidence at protein level"/>
<evidence type="ECO:0000313" key="3">
    <source>
        <dbReference type="MGI" id="MGI:2443610"/>
    </source>
</evidence>
<dbReference type="RefSeq" id="NP_001349161.1">
    <property type="nucleotide sequence ID" value="NM_001362232.2"/>
</dbReference>
<reference evidence="2" key="3">
    <citation type="submission" date="2025-08" db="UniProtKB">
        <authorList>
            <consortium name="Ensembl"/>
        </authorList>
    </citation>
    <scope>IDENTIFICATION</scope>
    <source>
        <strain evidence="2">C57BL/6J</strain>
    </source>
</reference>
<dbReference type="GeneID" id="381922"/>
<evidence type="ECO:0007829" key="5">
    <source>
        <dbReference type="ProteomicsDB" id="A0A1D5RM53"/>
    </source>
</evidence>
<sequence length="117" mass="12732">MASTSARSGDKKDIRSSQAAASLGGGQKLSCSEEFLTRISTELTDEALFIARSRLSPLPNKEKNTKDQGTQISRHVFFTKTRGTDTRSDKNRTRTKAHLLPSPREKGPLPNSLTTGG</sequence>
<dbReference type="Ensembl" id="ENSMUST00000205437.3">
    <property type="protein sequence ID" value="ENSMUSP00000148631.2"/>
    <property type="gene ID" value="ENSMUSG00000097075.4"/>
</dbReference>
<organism evidence="2 4">
    <name type="scientific">Mus musculus</name>
    <name type="common">Mouse</name>
    <dbReference type="NCBI Taxonomy" id="10090"/>
    <lineage>
        <taxon>Eukaryota</taxon>
        <taxon>Metazoa</taxon>
        <taxon>Chordata</taxon>
        <taxon>Craniata</taxon>
        <taxon>Vertebrata</taxon>
        <taxon>Euteleostomi</taxon>
        <taxon>Mammalia</taxon>
        <taxon>Eutheria</taxon>
        <taxon>Euarchontoglires</taxon>
        <taxon>Glires</taxon>
        <taxon>Rodentia</taxon>
        <taxon>Myomorpha</taxon>
        <taxon>Muroidea</taxon>
        <taxon>Muridae</taxon>
        <taxon>Murinae</taxon>
        <taxon>Mus</taxon>
        <taxon>Mus</taxon>
    </lineage>
</organism>
<dbReference type="KEGG" id="mmu:381922"/>
<dbReference type="AlphaFoldDB" id="A0A1D5RM53"/>
<keyword evidence="4" id="KW-1185">Reference proteome</keyword>
<dbReference type="jPOST" id="A0A1D5RM53"/>
<dbReference type="OMA" id="ISKHAFF"/>
<dbReference type="Bgee" id="ENSMUSG00000097075">
    <property type="expression patterns" value="Expressed in spermatid and 75 other cell types or tissues"/>
</dbReference>
<name>A0A1D5RM53_MOUSE</name>
<dbReference type="RefSeq" id="XP_030098587.1">
    <property type="nucleotide sequence ID" value="XM_030242727.2"/>
</dbReference>
<reference evidence="2" key="4">
    <citation type="submission" date="2025-09" db="UniProtKB">
        <authorList>
            <consortium name="Ensembl"/>
        </authorList>
    </citation>
    <scope>IDENTIFICATION</scope>
    <source>
        <strain evidence="2">C57BL/6J</strain>
    </source>
</reference>
<dbReference type="MGI" id="MGI:2443610">
    <property type="gene designation" value="Cdiptos"/>
</dbReference>
<feature type="compositionally biased region" description="Basic and acidic residues" evidence="1">
    <location>
        <begin position="82"/>
        <end position="92"/>
    </location>
</feature>
<dbReference type="GeneTree" id="ENSGT00490000043964"/>
<evidence type="ECO:0000313" key="2">
    <source>
        <dbReference type="Ensembl" id="ENSMUSP00000148631.2"/>
    </source>
</evidence>
<dbReference type="RefSeq" id="NP_001406536.1">
    <property type="nucleotide sequence ID" value="NM_001419607.1"/>
</dbReference>
<reference evidence="2 4" key="1">
    <citation type="journal article" date="2009" name="PLoS Biol.">
        <title>Lineage-specific biology revealed by a finished genome assembly of the mouse.</title>
        <authorList>
            <consortium name="Mouse Genome Sequencing Consortium"/>
            <person name="Church D.M."/>
            <person name="Goodstadt L."/>
            <person name="Hillier L.W."/>
            <person name="Zody M.C."/>
            <person name="Goldstein S."/>
            <person name="She X."/>
            <person name="Bult C.J."/>
            <person name="Agarwala R."/>
            <person name="Cherry J.L."/>
            <person name="DiCuccio M."/>
            <person name="Hlavina W."/>
            <person name="Kapustin Y."/>
            <person name="Meric P."/>
            <person name="Maglott D."/>
            <person name="Birtle Z."/>
            <person name="Marques A.C."/>
            <person name="Graves T."/>
            <person name="Zhou S."/>
            <person name="Teague B."/>
            <person name="Potamousis K."/>
            <person name="Churas C."/>
            <person name="Place M."/>
            <person name="Herschleb J."/>
            <person name="Runnheim R."/>
            <person name="Forrest D."/>
            <person name="Amos-Landgraf J."/>
            <person name="Schwartz D.C."/>
            <person name="Cheng Z."/>
            <person name="Lindblad-Toh K."/>
            <person name="Eichler E.E."/>
            <person name="Ponting C.P."/>
        </authorList>
    </citation>
    <scope>NUCLEOTIDE SEQUENCE [LARGE SCALE GENOMIC DNA]</scope>
    <source>
        <strain evidence="2 4">C57BL/6J</strain>
    </source>
</reference>
<keyword evidence="5" id="KW-1267">Proteomics identification</keyword>
<reference evidence="2 4" key="2">
    <citation type="journal article" date="2011" name="PLoS Biol.">
        <title>Modernizing reference genome assemblies.</title>
        <authorList>
            <person name="Church D.M."/>
            <person name="Schneider V.A."/>
            <person name="Graves T."/>
            <person name="Auger K."/>
            <person name="Cunningham F."/>
            <person name="Bouk N."/>
            <person name="Chen H.C."/>
            <person name="Agarwala R."/>
            <person name="McLaren W.M."/>
            <person name="Ritchie G.R."/>
            <person name="Albracht D."/>
            <person name="Kremitzki M."/>
            <person name="Rock S."/>
            <person name="Kotkiewicz H."/>
            <person name="Kremitzki C."/>
            <person name="Wollam A."/>
            <person name="Trani L."/>
            <person name="Fulton L."/>
            <person name="Fulton R."/>
            <person name="Matthews L."/>
            <person name="Whitehead S."/>
            <person name="Chow W."/>
            <person name="Torrance J."/>
            <person name="Dunn M."/>
            <person name="Harden G."/>
            <person name="Threadgold G."/>
            <person name="Wood J."/>
            <person name="Collins J."/>
            <person name="Heath P."/>
            <person name="Griffiths G."/>
            <person name="Pelan S."/>
            <person name="Grafham D."/>
            <person name="Eichler E.E."/>
            <person name="Weinstock G."/>
            <person name="Mardis E.R."/>
            <person name="Wilson R.K."/>
            <person name="Howe K."/>
            <person name="Flicek P."/>
            <person name="Hubbard T."/>
        </authorList>
    </citation>
    <scope>NUCLEOTIDE SEQUENCE [LARGE SCALE GENOMIC DNA]</scope>
    <source>
        <strain evidence="2 4">C57BL/6J</strain>
    </source>
</reference>
<dbReference type="AGR" id="MGI:2443610"/>
<feature type="region of interest" description="Disordered" evidence="1">
    <location>
        <begin position="52"/>
        <end position="117"/>
    </location>
</feature>
<dbReference type="VEuPathDB" id="HostDB:ENSMUSG00000097075"/>